<gene>
    <name evidence="6" type="ORF">P8935_09115</name>
</gene>
<dbReference type="GO" id="GO:0016020">
    <property type="term" value="C:membrane"/>
    <property type="evidence" value="ECO:0007669"/>
    <property type="project" value="UniProtKB-SubCell"/>
</dbReference>
<keyword evidence="3 5" id="KW-1133">Transmembrane helix</keyword>
<comment type="subcellular location">
    <subcellularLocation>
        <location evidence="1">Membrane</location>
        <topology evidence="1">Multi-pass membrane protein</topology>
    </subcellularLocation>
</comment>
<name>A0AAU7DQ75_9BACT</name>
<evidence type="ECO:0000313" key="6">
    <source>
        <dbReference type="EMBL" id="XBH19464.1"/>
    </source>
</evidence>
<evidence type="ECO:0000256" key="2">
    <source>
        <dbReference type="ARBA" id="ARBA00022692"/>
    </source>
</evidence>
<organism evidence="6">
    <name type="scientific">Telmatobacter sp. DSM 110680</name>
    <dbReference type="NCBI Taxonomy" id="3036704"/>
    <lineage>
        <taxon>Bacteria</taxon>
        <taxon>Pseudomonadati</taxon>
        <taxon>Acidobacteriota</taxon>
        <taxon>Terriglobia</taxon>
        <taxon>Terriglobales</taxon>
        <taxon>Acidobacteriaceae</taxon>
        <taxon>Telmatobacter</taxon>
    </lineage>
</organism>
<feature type="transmembrane region" description="Helical" evidence="5">
    <location>
        <begin position="81"/>
        <end position="100"/>
    </location>
</feature>
<feature type="transmembrane region" description="Helical" evidence="5">
    <location>
        <begin position="18"/>
        <end position="36"/>
    </location>
</feature>
<dbReference type="InterPro" id="IPR032808">
    <property type="entry name" value="DoxX"/>
</dbReference>
<reference evidence="6" key="1">
    <citation type="submission" date="2023-03" db="EMBL/GenBank/DDBJ databases">
        <title>Edaphobacter sp.</title>
        <authorList>
            <person name="Huber K.J."/>
            <person name="Papendorf J."/>
            <person name="Pilke C."/>
            <person name="Bunk B."/>
            <person name="Sproeer C."/>
            <person name="Pester M."/>
        </authorList>
    </citation>
    <scope>NUCLEOTIDE SEQUENCE</scope>
    <source>
        <strain evidence="6">DSM 110680</strain>
    </source>
</reference>
<keyword evidence="2 5" id="KW-0812">Transmembrane</keyword>
<feature type="transmembrane region" description="Helical" evidence="5">
    <location>
        <begin position="106"/>
        <end position="122"/>
    </location>
</feature>
<evidence type="ECO:0000256" key="3">
    <source>
        <dbReference type="ARBA" id="ARBA00022989"/>
    </source>
</evidence>
<evidence type="ECO:0000256" key="4">
    <source>
        <dbReference type="ARBA" id="ARBA00023136"/>
    </source>
</evidence>
<dbReference type="AlphaFoldDB" id="A0AAU7DQ75"/>
<feature type="transmembrane region" description="Helical" evidence="5">
    <location>
        <begin position="56"/>
        <end position="74"/>
    </location>
</feature>
<protein>
    <submittedName>
        <fullName evidence="6">DoxX family protein</fullName>
    </submittedName>
</protein>
<evidence type="ECO:0000256" key="1">
    <source>
        <dbReference type="ARBA" id="ARBA00004141"/>
    </source>
</evidence>
<dbReference type="RefSeq" id="WP_348264681.1">
    <property type="nucleotide sequence ID" value="NZ_CP121196.1"/>
</dbReference>
<keyword evidence="4 5" id="KW-0472">Membrane</keyword>
<sequence length="126" mass="14130">MIETPPSERKFANSGRDWALRGFIFLVFLFFGSAKFKSDANTPWVVLYNQIGFGQWFRYVTAVIELVGAFLVLIPQTVMAGVLLLGCTMTGAMFVNAVVLHRFVDAFFPFSILCGLIAFGAHRRRV</sequence>
<dbReference type="EMBL" id="CP121196">
    <property type="protein sequence ID" value="XBH19464.1"/>
    <property type="molecule type" value="Genomic_DNA"/>
</dbReference>
<evidence type="ECO:0000256" key="5">
    <source>
        <dbReference type="SAM" id="Phobius"/>
    </source>
</evidence>
<dbReference type="Pfam" id="PF13564">
    <property type="entry name" value="DoxX_2"/>
    <property type="match status" value="1"/>
</dbReference>
<accession>A0AAU7DQ75</accession>
<proteinExistence type="predicted"/>